<protein>
    <submittedName>
        <fullName evidence="5">Helix-turn-helix transcriptional regulator</fullName>
    </submittedName>
</protein>
<dbReference type="Pfam" id="PF01638">
    <property type="entry name" value="HxlR"/>
    <property type="match status" value="1"/>
</dbReference>
<gene>
    <name evidence="5" type="ORF">H7C18_26235</name>
</gene>
<dbReference type="InterPro" id="IPR036388">
    <property type="entry name" value="WH-like_DNA-bd_sf"/>
</dbReference>
<dbReference type="InterPro" id="IPR002577">
    <property type="entry name" value="HTH_HxlR"/>
</dbReference>
<dbReference type="Proteomes" id="UP000564644">
    <property type="component" value="Unassembled WGS sequence"/>
</dbReference>
<dbReference type="AlphaFoldDB" id="A0A7X0ST69"/>
<evidence type="ECO:0000256" key="1">
    <source>
        <dbReference type="ARBA" id="ARBA00023015"/>
    </source>
</evidence>
<organism evidence="5 6">
    <name type="scientific">Cohnella zeiphila</name>
    <dbReference type="NCBI Taxonomy" id="2761120"/>
    <lineage>
        <taxon>Bacteria</taxon>
        <taxon>Bacillati</taxon>
        <taxon>Bacillota</taxon>
        <taxon>Bacilli</taxon>
        <taxon>Bacillales</taxon>
        <taxon>Paenibacillaceae</taxon>
        <taxon>Cohnella</taxon>
    </lineage>
</organism>
<evidence type="ECO:0000256" key="2">
    <source>
        <dbReference type="ARBA" id="ARBA00023125"/>
    </source>
</evidence>
<dbReference type="RefSeq" id="WP_185132089.1">
    <property type="nucleotide sequence ID" value="NZ_JACJVO010000033.1"/>
</dbReference>
<evidence type="ECO:0000313" key="5">
    <source>
        <dbReference type="EMBL" id="MBB6734430.1"/>
    </source>
</evidence>
<keyword evidence="1" id="KW-0805">Transcription regulation</keyword>
<dbReference type="InterPro" id="IPR036390">
    <property type="entry name" value="WH_DNA-bd_sf"/>
</dbReference>
<dbReference type="InterPro" id="IPR011991">
    <property type="entry name" value="ArsR-like_HTH"/>
</dbReference>
<dbReference type="SUPFAM" id="SSF46785">
    <property type="entry name" value="Winged helix' DNA-binding domain"/>
    <property type="match status" value="1"/>
</dbReference>
<keyword evidence="2" id="KW-0238">DNA-binding</keyword>
<dbReference type="Gene3D" id="1.10.10.10">
    <property type="entry name" value="Winged helix-like DNA-binding domain superfamily/Winged helix DNA-binding domain"/>
    <property type="match status" value="1"/>
</dbReference>
<evidence type="ECO:0000256" key="3">
    <source>
        <dbReference type="ARBA" id="ARBA00023163"/>
    </source>
</evidence>
<dbReference type="PROSITE" id="PS51118">
    <property type="entry name" value="HTH_HXLR"/>
    <property type="match status" value="1"/>
</dbReference>
<dbReference type="EMBL" id="JACJVO010000033">
    <property type="protein sequence ID" value="MBB6734430.1"/>
    <property type="molecule type" value="Genomic_DNA"/>
</dbReference>
<dbReference type="PANTHER" id="PTHR33204:SF37">
    <property type="entry name" value="HTH-TYPE TRANSCRIPTIONAL REGULATOR YODB"/>
    <property type="match status" value="1"/>
</dbReference>
<reference evidence="5 6" key="1">
    <citation type="submission" date="2020-08" db="EMBL/GenBank/DDBJ databases">
        <title>Cohnella phylogeny.</title>
        <authorList>
            <person name="Dunlap C."/>
        </authorList>
    </citation>
    <scope>NUCLEOTIDE SEQUENCE [LARGE SCALE GENOMIC DNA]</scope>
    <source>
        <strain evidence="5 6">CBP 2801</strain>
    </source>
</reference>
<evidence type="ECO:0000313" key="6">
    <source>
        <dbReference type="Proteomes" id="UP000564644"/>
    </source>
</evidence>
<evidence type="ECO:0000259" key="4">
    <source>
        <dbReference type="PROSITE" id="PS51118"/>
    </source>
</evidence>
<sequence>MIQKKELPPCPVATIIGLIGNKWKLFIIRDLLTGSKRFGELRKGIPEISQKVLTQNLRAMEEDGIITRKVYPEVPPRVEYELSDLGDTLRPIFDLMRVWGRNYQKLVKE</sequence>
<dbReference type="PANTHER" id="PTHR33204">
    <property type="entry name" value="TRANSCRIPTIONAL REGULATOR, MARR FAMILY"/>
    <property type="match status" value="1"/>
</dbReference>
<proteinExistence type="predicted"/>
<dbReference type="CDD" id="cd00090">
    <property type="entry name" value="HTH_ARSR"/>
    <property type="match status" value="1"/>
</dbReference>
<accession>A0A7X0ST69</accession>
<keyword evidence="6" id="KW-1185">Reference proteome</keyword>
<feature type="domain" description="HTH hxlR-type" evidence="4">
    <location>
        <begin position="10"/>
        <end position="108"/>
    </location>
</feature>
<name>A0A7X0ST69_9BACL</name>
<comment type="caution">
    <text evidence="5">The sequence shown here is derived from an EMBL/GenBank/DDBJ whole genome shotgun (WGS) entry which is preliminary data.</text>
</comment>
<keyword evidence="3" id="KW-0804">Transcription</keyword>
<dbReference type="GO" id="GO:0003677">
    <property type="term" value="F:DNA binding"/>
    <property type="evidence" value="ECO:0007669"/>
    <property type="project" value="UniProtKB-KW"/>
</dbReference>